<evidence type="ECO:0000256" key="9">
    <source>
        <dbReference type="ARBA" id="ARBA00049534"/>
    </source>
</evidence>
<dbReference type="GO" id="GO:0004359">
    <property type="term" value="F:glutaminase activity"/>
    <property type="evidence" value="ECO:0007669"/>
    <property type="project" value="UniProtKB-EC"/>
</dbReference>
<keyword evidence="14" id="KW-1185">Reference proteome</keyword>
<dbReference type="PROSITE" id="PS51273">
    <property type="entry name" value="GATASE_TYPE_1"/>
    <property type="match status" value="1"/>
</dbReference>
<dbReference type="GO" id="GO:0016829">
    <property type="term" value="F:lyase activity"/>
    <property type="evidence" value="ECO:0007669"/>
    <property type="project" value="UniProtKB-KW"/>
</dbReference>
<sequence length="215" mass="22425">MTVNVTVVDYGVGNLLSVTRALAHVGAAPVLSSDPAVILASEFLVLPGVGAFGAAMMELERRGLTGALRERGRCGRPFLGICLGAQLLLDGSDEFGSHDGLGLISGRVQAVPSTGGDGRTHRIPHIGWADLAEPAPGRWQGTIFQDTRPGTSVYFVHSFHAMPTDPAHLLAVVDYDGIPVTAAIGHGAVTGCQFHPEKSGEAGLRMLHRFAGLGD</sequence>
<comment type="subunit">
    <text evidence="2 10">Heterodimer of HisH and HisF.</text>
</comment>
<comment type="catalytic activity">
    <reaction evidence="8 10">
        <text>5-[(5-phospho-1-deoxy-D-ribulos-1-ylimino)methylamino]-1-(5-phospho-beta-D-ribosyl)imidazole-4-carboxamide + L-glutamine = D-erythro-1-(imidazol-4-yl)glycerol 3-phosphate + 5-amino-1-(5-phospho-beta-D-ribosyl)imidazole-4-carboxamide + L-glutamate + H(+)</text>
        <dbReference type="Rhea" id="RHEA:24793"/>
        <dbReference type="ChEBI" id="CHEBI:15378"/>
        <dbReference type="ChEBI" id="CHEBI:29985"/>
        <dbReference type="ChEBI" id="CHEBI:58278"/>
        <dbReference type="ChEBI" id="CHEBI:58359"/>
        <dbReference type="ChEBI" id="CHEBI:58475"/>
        <dbReference type="ChEBI" id="CHEBI:58525"/>
        <dbReference type="EC" id="4.3.2.10"/>
    </reaction>
</comment>
<keyword evidence="5 10" id="KW-0315">Glutamine amidotransferase</keyword>
<evidence type="ECO:0000313" key="14">
    <source>
        <dbReference type="Proteomes" id="UP000251075"/>
    </source>
</evidence>
<evidence type="ECO:0000256" key="2">
    <source>
        <dbReference type="ARBA" id="ARBA00011152"/>
    </source>
</evidence>
<dbReference type="PIRSF" id="PIRSF000495">
    <property type="entry name" value="Amidotransf_hisH"/>
    <property type="match status" value="1"/>
</dbReference>
<accession>A0A364P2K7</accession>
<comment type="subcellular location">
    <subcellularLocation>
        <location evidence="10">Cytoplasm</location>
    </subcellularLocation>
</comment>
<organism evidence="13 14">
    <name type="scientific">Paramagnetospirillum kuznetsovii</name>
    <dbReference type="NCBI Taxonomy" id="2053833"/>
    <lineage>
        <taxon>Bacteria</taxon>
        <taxon>Pseudomonadati</taxon>
        <taxon>Pseudomonadota</taxon>
        <taxon>Alphaproteobacteria</taxon>
        <taxon>Rhodospirillales</taxon>
        <taxon>Magnetospirillaceae</taxon>
        <taxon>Paramagnetospirillum</taxon>
    </lineage>
</organism>
<dbReference type="PANTHER" id="PTHR42701:SF1">
    <property type="entry name" value="IMIDAZOLE GLYCEROL PHOSPHATE SYNTHASE SUBUNIT HISH"/>
    <property type="match status" value="1"/>
</dbReference>
<dbReference type="GO" id="GO:0000105">
    <property type="term" value="P:L-histidine biosynthetic process"/>
    <property type="evidence" value="ECO:0007669"/>
    <property type="project" value="UniProtKB-UniRule"/>
</dbReference>
<evidence type="ECO:0000256" key="7">
    <source>
        <dbReference type="ARBA" id="ARBA00023239"/>
    </source>
</evidence>
<keyword evidence="4 10" id="KW-0378">Hydrolase</keyword>
<dbReference type="InterPro" id="IPR017926">
    <property type="entry name" value="GATASE"/>
</dbReference>
<evidence type="ECO:0000256" key="11">
    <source>
        <dbReference type="PIRSR" id="PIRSR000495-1"/>
    </source>
</evidence>
<evidence type="ECO:0000259" key="12">
    <source>
        <dbReference type="Pfam" id="PF00117"/>
    </source>
</evidence>
<dbReference type="EMBL" id="PGTO01000001">
    <property type="protein sequence ID" value="RAU23563.1"/>
    <property type="molecule type" value="Genomic_DNA"/>
</dbReference>
<reference evidence="13 14" key="1">
    <citation type="submission" date="2017-11" db="EMBL/GenBank/DDBJ databases">
        <title>Draft genome sequence of magnetotactic bacterium Magnetospirillum kuznetsovii LBB-42.</title>
        <authorList>
            <person name="Grouzdev D.S."/>
            <person name="Rysina M.S."/>
            <person name="Baslerov R.V."/>
            <person name="Koziaeva V."/>
        </authorList>
    </citation>
    <scope>NUCLEOTIDE SEQUENCE [LARGE SCALE GENOMIC DNA]</scope>
    <source>
        <strain evidence="13 14">LBB-42</strain>
    </source>
</reference>
<dbReference type="GO" id="GO:0005737">
    <property type="term" value="C:cytoplasm"/>
    <property type="evidence" value="ECO:0007669"/>
    <property type="project" value="UniProtKB-SubCell"/>
</dbReference>
<dbReference type="InterPro" id="IPR010139">
    <property type="entry name" value="Imidazole-glycPsynth_HisH"/>
</dbReference>
<dbReference type="SUPFAM" id="SSF52317">
    <property type="entry name" value="Class I glutamine amidotransferase-like"/>
    <property type="match status" value="1"/>
</dbReference>
<feature type="domain" description="Glutamine amidotransferase" evidence="12">
    <location>
        <begin position="7"/>
        <end position="210"/>
    </location>
</feature>
<dbReference type="OrthoDB" id="9807137at2"/>
<evidence type="ECO:0000256" key="5">
    <source>
        <dbReference type="ARBA" id="ARBA00022962"/>
    </source>
</evidence>
<evidence type="ECO:0000313" key="13">
    <source>
        <dbReference type="EMBL" id="RAU23563.1"/>
    </source>
</evidence>
<dbReference type="NCBIfam" id="TIGR01855">
    <property type="entry name" value="IMP_synth_hisH"/>
    <property type="match status" value="1"/>
</dbReference>
<dbReference type="CDD" id="cd01748">
    <property type="entry name" value="GATase1_IGP_Synthase"/>
    <property type="match status" value="1"/>
</dbReference>
<feature type="active site" description="Nucleophile" evidence="10 11">
    <location>
        <position position="82"/>
    </location>
</feature>
<comment type="pathway">
    <text evidence="1 10">Amino-acid biosynthesis; L-histidine biosynthesis; L-histidine from 5-phospho-alpha-D-ribose 1-diphosphate: step 5/9.</text>
</comment>
<dbReference type="Proteomes" id="UP000251075">
    <property type="component" value="Unassembled WGS sequence"/>
</dbReference>
<evidence type="ECO:0000256" key="4">
    <source>
        <dbReference type="ARBA" id="ARBA00022801"/>
    </source>
</evidence>
<dbReference type="EC" id="4.3.2.10" evidence="10"/>
<keyword evidence="7 10" id="KW-0456">Lyase</keyword>
<dbReference type="RefSeq" id="WP_112141794.1">
    <property type="nucleotide sequence ID" value="NZ_PGTO01000001.1"/>
</dbReference>
<evidence type="ECO:0000256" key="3">
    <source>
        <dbReference type="ARBA" id="ARBA00022605"/>
    </source>
</evidence>
<feature type="active site" evidence="10 11">
    <location>
        <position position="195"/>
    </location>
</feature>
<dbReference type="EC" id="3.5.1.2" evidence="10"/>
<name>A0A364P2K7_9PROT</name>
<evidence type="ECO:0000256" key="8">
    <source>
        <dbReference type="ARBA" id="ARBA00047838"/>
    </source>
</evidence>
<dbReference type="UniPathway" id="UPA00031">
    <property type="reaction ID" value="UER00010"/>
</dbReference>
<evidence type="ECO:0000256" key="6">
    <source>
        <dbReference type="ARBA" id="ARBA00023102"/>
    </source>
</evidence>
<evidence type="ECO:0000256" key="10">
    <source>
        <dbReference type="HAMAP-Rule" id="MF_00278"/>
    </source>
</evidence>
<feature type="active site" evidence="10 11">
    <location>
        <position position="197"/>
    </location>
</feature>
<comment type="catalytic activity">
    <reaction evidence="9 10">
        <text>L-glutamine + H2O = L-glutamate + NH4(+)</text>
        <dbReference type="Rhea" id="RHEA:15889"/>
        <dbReference type="ChEBI" id="CHEBI:15377"/>
        <dbReference type="ChEBI" id="CHEBI:28938"/>
        <dbReference type="ChEBI" id="CHEBI:29985"/>
        <dbReference type="ChEBI" id="CHEBI:58359"/>
        <dbReference type="EC" id="3.5.1.2"/>
    </reaction>
</comment>
<keyword evidence="10" id="KW-0963">Cytoplasm</keyword>
<protein>
    <recommendedName>
        <fullName evidence="10">Imidazole glycerol phosphate synthase subunit HisH</fullName>
        <ecNumber evidence="10">4.3.2.10</ecNumber>
    </recommendedName>
    <alternativeName>
        <fullName evidence="10">IGP synthase glutaminase subunit</fullName>
        <ecNumber evidence="10">3.5.1.2</ecNumber>
    </alternativeName>
    <alternativeName>
        <fullName evidence="10">IGP synthase subunit HisH</fullName>
    </alternativeName>
    <alternativeName>
        <fullName evidence="10">ImGP synthase subunit HisH</fullName>
        <shortName evidence="10">IGPS subunit HisH</shortName>
    </alternativeName>
</protein>
<proteinExistence type="inferred from homology"/>
<gene>
    <name evidence="10" type="primary">hisH</name>
    <name evidence="13" type="ORF">CU669_00195</name>
</gene>
<comment type="caution">
    <text evidence="13">The sequence shown here is derived from an EMBL/GenBank/DDBJ whole genome shotgun (WGS) entry which is preliminary data.</text>
</comment>
<keyword evidence="3 10" id="KW-0028">Amino-acid biosynthesis</keyword>
<dbReference type="GO" id="GO:0000107">
    <property type="term" value="F:imidazoleglycerol-phosphate synthase activity"/>
    <property type="evidence" value="ECO:0007669"/>
    <property type="project" value="UniProtKB-UniRule"/>
</dbReference>
<dbReference type="HAMAP" id="MF_00278">
    <property type="entry name" value="HisH"/>
    <property type="match status" value="1"/>
</dbReference>
<dbReference type="Pfam" id="PF00117">
    <property type="entry name" value="GATase"/>
    <property type="match status" value="1"/>
</dbReference>
<dbReference type="InterPro" id="IPR029062">
    <property type="entry name" value="Class_I_gatase-like"/>
</dbReference>
<evidence type="ECO:0000256" key="1">
    <source>
        <dbReference type="ARBA" id="ARBA00005091"/>
    </source>
</evidence>
<dbReference type="PANTHER" id="PTHR42701">
    <property type="entry name" value="IMIDAZOLE GLYCEROL PHOSPHATE SYNTHASE SUBUNIT HISH"/>
    <property type="match status" value="1"/>
</dbReference>
<comment type="function">
    <text evidence="10">IGPS catalyzes the conversion of PRFAR and glutamine to IGP, AICAR and glutamate. The HisH subunit catalyzes the hydrolysis of glutamine to glutamate and ammonia as part of the synthesis of IGP and AICAR. The resulting ammonia molecule is channeled to the active site of HisF.</text>
</comment>
<dbReference type="Gene3D" id="3.40.50.880">
    <property type="match status" value="1"/>
</dbReference>
<keyword evidence="6 10" id="KW-0368">Histidine biosynthesis</keyword>
<dbReference type="AlphaFoldDB" id="A0A364P2K7"/>